<keyword evidence="4" id="KW-1185">Reference proteome</keyword>
<dbReference type="PROSITE" id="PS51273">
    <property type="entry name" value="GATASE_TYPE_1"/>
    <property type="match status" value="1"/>
</dbReference>
<dbReference type="InterPro" id="IPR029062">
    <property type="entry name" value="Class_I_gatase-like"/>
</dbReference>
<dbReference type="PANTHER" id="PTHR43418:SF4">
    <property type="entry name" value="MULTIFUNCTIONAL TRYPTOPHAN BIOSYNTHESIS PROTEIN"/>
    <property type="match status" value="1"/>
</dbReference>
<keyword evidence="1" id="KW-0315">Glutamine amidotransferase</keyword>
<dbReference type="NCBIfam" id="TIGR00566">
    <property type="entry name" value="trpG_papA"/>
    <property type="match status" value="1"/>
</dbReference>
<dbReference type="EMBL" id="JANQAO010000001">
    <property type="protein sequence ID" value="MDM5147326.1"/>
    <property type="molecule type" value="Genomic_DNA"/>
</dbReference>
<accession>A0ABT7QKT4</accession>
<evidence type="ECO:0000256" key="1">
    <source>
        <dbReference type="ARBA" id="ARBA00022962"/>
    </source>
</evidence>
<dbReference type="PRINTS" id="PR00099">
    <property type="entry name" value="CPSGATASE"/>
</dbReference>
<dbReference type="PANTHER" id="PTHR43418">
    <property type="entry name" value="MULTIFUNCTIONAL TRYPTOPHAN BIOSYNTHESIS PROTEIN-RELATED"/>
    <property type="match status" value="1"/>
</dbReference>
<dbReference type="InterPro" id="IPR017926">
    <property type="entry name" value="GATASE"/>
</dbReference>
<comment type="caution">
    <text evidence="3">The sequence shown here is derived from an EMBL/GenBank/DDBJ whole genome shotgun (WGS) entry which is preliminary data.</text>
</comment>
<dbReference type="PRINTS" id="PR00096">
    <property type="entry name" value="GATASE"/>
</dbReference>
<evidence type="ECO:0000313" key="3">
    <source>
        <dbReference type="EMBL" id="MDM5147326.1"/>
    </source>
</evidence>
<protein>
    <submittedName>
        <fullName evidence="3">Aminodeoxychorismate/anthranilate synthase component II</fullName>
    </submittedName>
</protein>
<dbReference type="CDD" id="cd01743">
    <property type="entry name" value="GATase1_Anthranilate_Synthase"/>
    <property type="match status" value="1"/>
</dbReference>
<proteinExistence type="predicted"/>
<feature type="domain" description="Glutamine amidotransferase" evidence="2">
    <location>
        <begin position="3"/>
        <end position="186"/>
    </location>
</feature>
<evidence type="ECO:0000259" key="2">
    <source>
        <dbReference type="Pfam" id="PF00117"/>
    </source>
</evidence>
<evidence type="ECO:0000313" key="4">
    <source>
        <dbReference type="Proteomes" id="UP001168167"/>
    </source>
</evidence>
<dbReference type="Gene3D" id="3.40.50.880">
    <property type="match status" value="1"/>
</dbReference>
<dbReference type="InterPro" id="IPR006221">
    <property type="entry name" value="TrpG/PapA_dom"/>
</dbReference>
<sequence length="196" mass="21636">MLLLIDNYDSFTYNLYQYLLELQADVRVCRNDVLSVGEALAMNPEAVIISPGPGFPIDAGISLDLIHQAPPNLPILGVCLGHQALGEAFGGKVSAAKKLMHGKTSDITHDGKRLFAGVPSPLTVMRYHSLVLEAENIPDVFEVTAVNPDDGEVMAIRHRTRPLEGLQFHPESIMTDKGKEILDNFLCFYVRNKHEN</sequence>
<dbReference type="PRINTS" id="PR00097">
    <property type="entry name" value="ANTSNTHASEII"/>
</dbReference>
<dbReference type="Proteomes" id="UP001168167">
    <property type="component" value="Unassembled WGS sequence"/>
</dbReference>
<reference evidence="3" key="1">
    <citation type="submission" date="2022-08" db="EMBL/GenBank/DDBJ databases">
        <authorList>
            <person name="Dzunkova M."/>
            <person name="La Clair J."/>
            <person name="Tyml T."/>
            <person name="Doud D."/>
            <person name="Schulz F."/>
            <person name="Piquer S."/>
            <person name="Porcel Sanchis D."/>
            <person name="Osborn A."/>
            <person name="Robinson D."/>
            <person name="Louie K.B."/>
            <person name="Bowen B.P."/>
            <person name="Bowers R."/>
            <person name="Lee J."/>
            <person name="Arnau Llombart V."/>
            <person name="Diaz Villanueva W."/>
            <person name="Gosliner T."/>
            <person name="Northen T."/>
            <person name="Cheng J.-F."/>
            <person name="Burkart M.D."/>
            <person name="Woyke T."/>
        </authorList>
    </citation>
    <scope>NUCLEOTIDE SEQUENCE</scope>
    <source>
        <strain evidence="3">Df01</strain>
    </source>
</reference>
<gene>
    <name evidence="3" type="ORF">NQX30_02925</name>
</gene>
<dbReference type="InterPro" id="IPR050472">
    <property type="entry name" value="Anth_synth/Amidotransfase"/>
</dbReference>
<name>A0ABT7QKT4_9GAMM</name>
<reference evidence="3" key="2">
    <citation type="journal article" date="2023" name="Microbiome">
        <title>Synthase-selected sorting approach identifies a beta-lactone synthase in a nudibranch symbiotic bacterium.</title>
        <authorList>
            <person name="Dzunkova M."/>
            <person name="La Clair J.J."/>
            <person name="Tyml T."/>
            <person name="Doud D."/>
            <person name="Schulz F."/>
            <person name="Piquer-Esteban S."/>
            <person name="Porcel Sanchis D."/>
            <person name="Osborn A."/>
            <person name="Robinson D."/>
            <person name="Louie K.B."/>
            <person name="Bowen B.P."/>
            <person name="Bowers R.M."/>
            <person name="Lee J."/>
            <person name="Arnau V."/>
            <person name="Diaz-Villanueva W."/>
            <person name="Stepanauskas R."/>
            <person name="Gosliner T."/>
            <person name="Date S.V."/>
            <person name="Northen T.R."/>
            <person name="Cheng J.F."/>
            <person name="Burkart M.D."/>
            <person name="Woyke T."/>
        </authorList>
    </citation>
    <scope>NUCLEOTIDE SEQUENCE</scope>
    <source>
        <strain evidence="3">Df01</strain>
    </source>
</reference>
<dbReference type="SUPFAM" id="SSF52317">
    <property type="entry name" value="Class I glutamine amidotransferase-like"/>
    <property type="match status" value="1"/>
</dbReference>
<dbReference type="Pfam" id="PF00117">
    <property type="entry name" value="GATase"/>
    <property type="match status" value="1"/>
</dbReference>
<organism evidence="3 4">
    <name type="scientific">Candidatus Doriopsillibacter californiensis</name>
    <dbReference type="NCBI Taxonomy" id="2970740"/>
    <lineage>
        <taxon>Bacteria</taxon>
        <taxon>Pseudomonadati</taxon>
        <taxon>Pseudomonadota</taxon>
        <taxon>Gammaproteobacteria</taxon>
        <taxon>Candidatus Tethybacterales</taxon>
        <taxon>Candidatus Persebacteraceae</taxon>
        <taxon>Candidatus Doriopsillibacter</taxon>
    </lineage>
</organism>